<sequence length="467" mass="53353">MDRDLASDRFMEFDGDDDALLIQRIDSNEIIYCPPKRKYKLVGKYVMGDKLGEGSYGKVKECLDSDTLQRRAVKIMKRKTLRRIPNGDQNVQREIRLLRRLKHRNVISLFHVYHNDEKGKIYMVMEFCVTGLQEMLDRAKDKKFPIWQAHMYFVQLVEGLEYLHSRGVVHKDIKPGNLLLSTDSSLKISDFGVAEQLDVTTGNDEITTSQGSPLFQPPEVAGGARMFPGFKVDVWSAGCTLFNLTSGKYPFEGENMFRLFENICEKPLVVPEELDPVLKSLLEGMLVKDPYQRMSLAQVKVHDWCCKKHPCTDEEVSVGGDDDRHSITIVPYLRYHYYDSESEDELITEHELNGTYKQRQGTKPKIDQTCLLQIFKRRVVPTTRGGDANRSHVLVSNRLLPASSLDTTHVYHIDVVIRQVFSTDRDKGKATARTLPIRHDVTVGPTSTLHRVLSEALGVIWCLLLPP</sequence>
<dbReference type="GO" id="GO:0001558">
    <property type="term" value="P:regulation of cell growth"/>
    <property type="evidence" value="ECO:0007669"/>
    <property type="project" value="InterPro"/>
</dbReference>
<comment type="cofactor">
    <cofactor evidence="2">
        <name>Mg(2+)</name>
        <dbReference type="ChEBI" id="CHEBI:18420"/>
    </cofactor>
</comment>
<dbReference type="Gene3D" id="1.10.510.10">
    <property type="entry name" value="Transferase(Phosphotransferase) domain 1"/>
    <property type="match status" value="1"/>
</dbReference>
<dbReference type="EMBL" id="JAHLQT010011563">
    <property type="protein sequence ID" value="KAG7172267.1"/>
    <property type="molecule type" value="Genomic_DNA"/>
</dbReference>
<evidence type="ECO:0000256" key="9">
    <source>
        <dbReference type="ARBA" id="ARBA00022723"/>
    </source>
</evidence>
<dbReference type="AlphaFoldDB" id="A0A8J5N2U9"/>
<dbReference type="PROSITE" id="PS00107">
    <property type="entry name" value="PROTEIN_KINASE_ATP"/>
    <property type="match status" value="1"/>
</dbReference>
<dbReference type="Proteomes" id="UP000747542">
    <property type="component" value="Unassembled WGS sequence"/>
</dbReference>
<evidence type="ECO:0000313" key="21">
    <source>
        <dbReference type="Proteomes" id="UP000747542"/>
    </source>
</evidence>
<feature type="domain" description="Protein kinase" evidence="19">
    <location>
        <begin position="45"/>
        <end position="305"/>
    </location>
</feature>
<dbReference type="GO" id="GO:0004674">
    <property type="term" value="F:protein serine/threonine kinase activity"/>
    <property type="evidence" value="ECO:0007669"/>
    <property type="project" value="UniProtKB-KW"/>
</dbReference>
<dbReference type="GO" id="GO:0035556">
    <property type="term" value="P:intracellular signal transduction"/>
    <property type="evidence" value="ECO:0007669"/>
    <property type="project" value="TreeGrafter"/>
</dbReference>
<dbReference type="Pfam" id="PF00069">
    <property type="entry name" value="Pkinase"/>
    <property type="match status" value="1"/>
</dbReference>
<gene>
    <name evidence="20" type="primary">stk11-L</name>
    <name evidence="20" type="ORF">Hamer_G009622</name>
</gene>
<evidence type="ECO:0000256" key="18">
    <source>
        <dbReference type="RuleBase" id="RU000304"/>
    </source>
</evidence>
<evidence type="ECO:0000256" key="14">
    <source>
        <dbReference type="ARBA" id="ARBA00023211"/>
    </source>
</evidence>
<evidence type="ECO:0000256" key="2">
    <source>
        <dbReference type="ARBA" id="ARBA00001946"/>
    </source>
</evidence>
<dbReference type="FunFam" id="3.30.200.20:FF:000235">
    <property type="entry name" value="serine/threonine-protein kinase STK11"/>
    <property type="match status" value="1"/>
</dbReference>
<accession>A0A8J5N2U9</accession>
<evidence type="ECO:0000256" key="8">
    <source>
        <dbReference type="ARBA" id="ARBA00022679"/>
    </source>
</evidence>
<dbReference type="PANTHER" id="PTHR24346">
    <property type="entry name" value="MAP/MICROTUBULE AFFINITY-REGULATING KINASE"/>
    <property type="match status" value="1"/>
</dbReference>
<organism evidence="20 21">
    <name type="scientific">Homarus americanus</name>
    <name type="common">American lobster</name>
    <dbReference type="NCBI Taxonomy" id="6706"/>
    <lineage>
        <taxon>Eukaryota</taxon>
        <taxon>Metazoa</taxon>
        <taxon>Ecdysozoa</taxon>
        <taxon>Arthropoda</taxon>
        <taxon>Crustacea</taxon>
        <taxon>Multicrustacea</taxon>
        <taxon>Malacostraca</taxon>
        <taxon>Eumalacostraca</taxon>
        <taxon>Eucarida</taxon>
        <taxon>Decapoda</taxon>
        <taxon>Pleocyemata</taxon>
        <taxon>Astacidea</taxon>
        <taxon>Nephropoidea</taxon>
        <taxon>Nephropidae</taxon>
        <taxon>Homarus</taxon>
    </lineage>
</organism>
<evidence type="ECO:0000256" key="4">
    <source>
        <dbReference type="ARBA" id="ARBA00009985"/>
    </source>
</evidence>
<evidence type="ECO:0000259" key="19">
    <source>
        <dbReference type="PROSITE" id="PS50011"/>
    </source>
</evidence>
<dbReference type="PROSITE" id="PS00108">
    <property type="entry name" value="PROTEIN_KINASE_ST"/>
    <property type="match status" value="1"/>
</dbReference>
<dbReference type="InterPro" id="IPR039154">
    <property type="entry name" value="LKB1_c"/>
</dbReference>
<dbReference type="CDD" id="cd14119">
    <property type="entry name" value="STKc_LKB1"/>
    <property type="match status" value="1"/>
</dbReference>
<dbReference type="GO" id="GO:0046872">
    <property type="term" value="F:metal ion binding"/>
    <property type="evidence" value="ECO:0007669"/>
    <property type="project" value="UniProtKB-KW"/>
</dbReference>
<dbReference type="Gene3D" id="3.30.200.20">
    <property type="entry name" value="Phosphorylase Kinase, domain 1"/>
    <property type="match status" value="1"/>
</dbReference>
<keyword evidence="9" id="KW-0479">Metal-binding</keyword>
<protein>
    <recommendedName>
        <fullName evidence="5">non-specific serine/threonine protein kinase</fullName>
        <ecNumber evidence="5">2.7.11.1</ecNumber>
    </recommendedName>
</protein>
<dbReference type="InterPro" id="IPR008271">
    <property type="entry name" value="Ser/Thr_kinase_AS"/>
</dbReference>
<evidence type="ECO:0000256" key="17">
    <source>
        <dbReference type="PROSITE-ProRule" id="PRU10141"/>
    </source>
</evidence>
<keyword evidence="21" id="KW-1185">Reference proteome</keyword>
<dbReference type="SMART" id="SM00220">
    <property type="entry name" value="S_TKc"/>
    <property type="match status" value="1"/>
</dbReference>
<comment type="catalytic activity">
    <reaction evidence="15">
        <text>L-threonyl-[protein] + ATP = O-phospho-L-threonyl-[protein] + ADP + H(+)</text>
        <dbReference type="Rhea" id="RHEA:46608"/>
        <dbReference type="Rhea" id="RHEA-COMP:11060"/>
        <dbReference type="Rhea" id="RHEA-COMP:11605"/>
        <dbReference type="ChEBI" id="CHEBI:15378"/>
        <dbReference type="ChEBI" id="CHEBI:30013"/>
        <dbReference type="ChEBI" id="CHEBI:30616"/>
        <dbReference type="ChEBI" id="CHEBI:61977"/>
        <dbReference type="ChEBI" id="CHEBI:456216"/>
        <dbReference type="EC" id="2.7.11.1"/>
    </reaction>
</comment>
<evidence type="ECO:0000256" key="3">
    <source>
        <dbReference type="ARBA" id="ARBA00004496"/>
    </source>
</evidence>
<keyword evidence="13" id="KW-0460">Magnesium</keyword>
<evidence type="ECO:0000256" key="6">
    <source>
        <dbReference type="ARBA" id="ARBA00022490"/>
    </source>
</evidence>
<dbReference type="GO" id="GO:0042593">
    <property type="term" value="P:glucose homeostasis"/>
    <property type="evidence" value="ECO:0007669"/>
    <property type="project" value="InterPro"/>
</dbReference>
<dbReference type="PROSITE" id="PS50011">
    <property type="entry name" value="PROTEIN_KINASE_DOM"/>
    <property type="match status" value="1"/>
</dbReference>
<keyword evidence="14" id="KW-0464">Manganese</keyword>
<comment type="catalytic activity">
    <reaction evidence="16">
        <text>L-seryl-[protein] + ATP = O-phospho-L-seryl-[protein] + ADP + H(+)</text>
        <dbReference type="Rhea" id="RHEA:17989"/>
        <dbReference type="Rhea" id="RHEA-COMP:9863"/>
        <dbReference type="Rhea" id="RHEA-COMP:11604"/>
        <dbReference type="ChEBI" id="CHEBI:15378"/>
        <dbReference type="ChEBI" id="CHEBI:29999"/>
        <dbReference type="ChEBI" id="CHEBI:30616"/>
        <dbReference type="ChEBI" id="CHEBI:83421"/>
        <dbReference type="ChEBI" id="CHEBI:456216"/>
        <dbReference type="EC" id="2.7.11.1"/>
    </reaction>
</comment>
<dbReference type="PANTHER" id="PTHR24346:SF94">
    <property type="entry name" value="NON-SPECIFIC SERINE_THREONINE PROTEIN KINASE"/>
    <property type="match status" value="1"/>
</dbReference>
<dbReference type="EC" id="2.7.11.1" evidence="5"/>
<dbReference type="GO" id="GO:0005737">
    <property type="term" value="C:cytoplasm"/>
    <property type="evidence" value="ECO:0007669"/>
    <property type="project" value="UniProtKB-SubCell"/>
</dbReference>
<comment type="similarity">
    <text evidence="4">Belongs to the protein kinase superfamily. CAMK Ser/Thr protein kinase family. LKB1 subfamily.</text>
</comment>
<dbReference type="InterPro" id="IPR011009">
    <property type="entry name" value="Kinase-like_dom_sf"/>
</dbReference>
<keyword evidence="10 17" id="KW-0547">Nucleotide-binding</keyword>
<evidence type="ECO:0000256" key="15">
    <source>
        <dbReference type="ARBA" id="ARBA00047899"/>
    </source>
</evidence>
<evidence type="ECO:0000256" key="12">
    <source>
        <dbReference type="ARBA" id="ARBA00022840"/>
    </source>
</evidence>
<keyword evidence="6" id="KW-0963">Cytoplasm</keyword>
<dbReference type="InterPro" id="IPR000719">
    <property type="entry name" value="Prot_kinase_dom"/>
</dbReference>
<comment type="subcellular location">
    <subcellularLocation>
        <location evidence="3">Cytoplasm</location>
    </subcellularLocation>
</comment>
<evidence type="ECO:0000256" key="11">
    <source>
        <dbReference type="ARBA" id="ARBA00022777"/>
    </source>
</evidence>
<keyword evidence="12 17" id="KW-0067">ATP-binding</keyword>
<dbReference type="GO" id="GO:0005524">
    <property type="term" value="F:ATP binding"/>
    <property type="evidence" value="ECO:0007669"/>
    <property type="project" value="UniProtKB-UniRule"/>
</dbReference>
<keyword evidence="8" id="KW-0808">Transferase</keyword>
<evidence type="ECO:0000256" key="7">
    <source>
        <dbReference type="ARBA" id="ARBA00022527"/>
    </source>
</evidence>
<dbReference type="SUPFAM" id="SSF56112">
    <property type="entry name" value="Protein kinase-like (PK-like)"/>
    <property type="match status" value="1"/>
</dbReference>
<evidence type="ECO:0000256" key="1">
    <source>
        <dbReference type="ARBA" id="ARBA00001936"/>
    </source>
</evidence>
<dbReference type="FunFam" id="1.10.510.10:FF:001234">
    <property type="entry name" value="Serine/threonine-protein kinase par-4"/>
    <property type="match status" value="1"/>
</dbReference>
<evidence type="ECO:0000256" key="16">
    <source>
        <dbReference type="ARBA" id="ARBA00048679"/>
    </source>
</evidence>
<keyword evidence="11 20" id="KW-0418">Kinase</keyword>
<evidence type="ECO:0000256" key="10">
    <source>
        <dbReference type="ARBA" id="ARBA00022741"/>
    </source>
</evidence>
<comment type="cofactor">
    <cofactor evidence="1">
        <name>Mn(2+)</name>
        <dbReference type="ChEBI" id="CHEBI:29035"/>
    </cofactor>
</comment>
<comment type="caution">
    <text evidence="20">The sequence shown here is derived from an EMBL/GenBank/DDBJ whole genome shotgun (WGS) entry which is preliminary data.</text>
</comment>
<keyword evidence="7 18" id="KW-0723">Serine/threonine-protein kinase</keyword>
<reference evidence="20" key="1">
    <citation type="journal article" date="2021" name="Sci. Adv.">
        <title>The American lobster genome reveals insights on longevity, neural, and immune adaptations.</title>
        <authorList>
            <person name="Polinski J.M."/>
            <person name="Zimin A.V."/>
            <person name="Clark K.F."/>
            <person name="Kohn A.B."/>
            <person name="Sadowski N."/>
            <person name="Timp W."/>
            <person name="Ptitsyn A."/>
            <person name="Khanna P."/>
            <person name="Romanova D.Y."/>
            <person name="Williams P."/>
            <person name="Greenwood S.J."/>
            <person name="Moroz L.L."/>
            <person name="Walt D.R."/>
            <person name="Bodnar A.G."/>
        </authorList>
    </citation>
    <scope>NUCLEOTIDE SEQUENCE</scope>
    <source>
        <strain evidence="20">GMGI-L3</strain>
    </source>
</reference>
<evidence type="ECO:0000256" key="5">
    <source>
        <dbReference type="ARBA" id="ARBA00012513"/>
    </source>
</evidence>
<evidence type="ECO:0000256" key="13">
    <source>
        <dbReference type="ARBA" id="ARBA00022842"/>
    </source>
</evidence>
<name>A0A8J5N2U9_HOMAM</name>
<dbReference type="GO" id="GO:0030010">
    <property type="term" value="P:establishment of cell polarity"/>
    <property type="evidence" value="ECO:0007669"/>
    <property type="project" value="InterPro"/>
</dbReference>
<evidence type="ECO:0000313" key="20">
    <source>
        <dbReference type="EMBL" id="KAG7172267.1"/>
    </source>
</evidence>
<dbReference type="GO" id="GO:0030295">
    <property type="term" value="F:protein kinase activator activity"/>
    <property type="evidence" value="ECO:0007669"/>
    <property type="project" value="InterPro"/>
</dbReference>
<proteinExistence type="inferred from homology"/>
<feature type="binding site" evidence="17">
    <location>
        <position position="74"/>
    </location>
    <ligand>
        <name>ATP</name>
        <dbReference type="ChEBI" id="CHEBI:30616"/>
    </ligand>
</feature>
<dbReference type="InterPro" id="IPR017441">
    <property type="entry name" value="Protein_kinase_ATP_BS"/>
</dbReference>